<protein>
    <submittedName>
        <fullName evidence="2">Uncharacterized protein</fullName>
    </submittedName>
</protein>
<proteinExistence type="predicted"/>
<feature type="compositionally biased region" description="Polar residues" evidence="1">
    <location>
        <begin position="65"/>
        <end position="77"/>
    </location>
</feature>
<feature type="compositionally biased region" description="Polar residues" evidence="1">
    <location>
        <begin position="205"/>
        <end position="215"/>
    </location>
</feature>
<evidence type="ECO:0000313" key="3">
    <source>
        <dbReference type="Proteomes" id="UP000293195"/>
    </source>
</evidence>
<dbReference type="EMBL" id="PDXF01000359">
    <property type="protein sequence ID" value="RYN78247.1"/>
    <property type="molecule type" value="Genomic_DNA"/>
</dbReference>
<feature type="region of interest" description="Disordered" evidence="1">
    <location>
        <begin position="1"/>
        <end position="77"/>
    </location>
</feature>
<name>A0ABY0FQ80_9PLEO</name>
<dbReference type="Proteomes" id="UP000293195">
    <property type="component" value="Unassembled WGS sequence"/>
</dbReference>
<feature type="compositionally biased region" description="Basic residues" evidence="1">
    <location>
        <begin position="17"/>
        <end position="29"/>
    </location>
</feature>
<feature type="region of interest" description="Disordered" evidence="1">
    <location>
        <begin position="191"/>
        <end position="215"/>
    </location>
</feature>
<evidence type="ECO:0000256" key="1">
    <source>
        <dbReference type="SAM" id="MobiDB-lite"/>
    </source>
</evidence>
<feature type="compositionally biased region" description="Basic and acidic residues" evidence="1">
    <location>
        <begin position="191"/>
        <end position="204"/>
    </location>
</feature>
<keyword evidence="3" id="KW-1185">Reference proteome</keyword>
<organism evidence="2 3">
    <name type="scientific">Alternaria tenuissima</name>
    <dbReference type="NCBI Taxonomy" id="119927"/>
    <lineage>
        <taxon>Eukaryota</taxon>
        <taxon>Fungi</taxon>
        <taxon>Dikarya</taxon>
        <taxon>Ascomycota</taxon>
        <taxon>Pezizomycotina</taxon>
        <taxon>Dothideomycetes</taxon>
        <taxon>Pleosporomycetidae</taxon>
        <taxon>Pleosporales</taxon>
        <taxon>Pleosporineae</taxon>
        <taxon>Pleosporaceae</taxon>
        <taxon>Alternaria</taxon>
        <taxon>Alternaria sect. Alternaria</taxon>
        <taxon>Alternaria alternata complex</taxon>
    </lineage>
</organism>
<reference evidence="3" key="1">
    <citation type="journal article" date="2019" name="bioRxiv">
        <title>Genomics, evolutionary history and diagnostics of the Alternaria alternata species group including apple and Asian pear pathotypes.</title>
        <authorList>
            <person name="Armitage A.D."/>
            <person name="Cockerton H.M."/>
            <person name="Sreenivasaprasad S."/>
            <person name="Woodhall J.W."/>
            <person name="Lane C.R."/>
            <person name="Harrison R.J."/>
            <person name="Clarkson J.P."/>
        </authorList>
    </citation>
    <scope>NUCLEOTIDE SEQUENCE [LARGE SCALE GENOMIC DNA]</scope>
    <source>
        <strain evidence="3">FERA 635</strain>
    </source>
</reference>
<gene>
    <name evidence="2" type="ORF">AA0119_g13549</name>
</gene>
<comment type="caution">
    <text evidence="2">The sequence shown here is derived from an EMBL/GenBank/DDBJ whole genome shotgun (WGS) entry which is preliminary data.</text>
</comment>
<sequence>MESEHEIVEAKGNSPKKEKRPKKHKKHTRDKRENEATEKGNKNSRTTQAIEDNAGKGAEIRSSRNQDQNQSASVQKFKSTQSVAAMVEESTIPAAPKSLVSVTSKTDNLIDEASIQYRFEQSVYDEFYYTTMEQSISRYGELVGERTRKFFDDTAEGYRILMQDLWTMRGEHKDEMTAFRGISRDIKEKRTEKYKISSERDSSTRTEQGSVTTTC</sequence>
<evidence type="ECO:0000313" key="2">
    <source>
        <dbReference type="EMBL" id="RYN78247.1"/>
    </source>
</evidence>
<feature type="compositionally biased region" description="Basic and acidic residues" evidence="1">
    <location>
        <begin position="30"/>
        <end position="41"/>
    </location>
</feature>
<accession>A0ABY0FQ80</accession>